<dbReference type="SMART" id="SM00389">
    <property type="entry name" value="HOX"/>
    <property type="match status" value="1"/>
</dbReference>
<dbReference type="Pfam" id="PF00046">
    <property type="entry name" value="Homeodomain"/>
    <property type="match status" value="1"/>
</dbReference>
<dbReference type="GO" id="GO:0030182">
    <property type="term" value="P:neuron differentiation"/>
    <property type="evidence" value="ECO:0007669"/>
    <property type="project" value="UniProtKB-ARBA"/>
</dbReference>
<organism evidence="11 12">
    <name type="scientific">Panagrolaimus superbus</name>
    <dbReference type="NCBI Taxonomy" id="310955"/>
    <lineage>
        <taxon>Eukaryota</taxon>
        <taxon>Metazoa</taxon>
        <taxon>Ecdysozoa</taxon>
        <taxon>Nematoda</taxon>
        <taxon>Chromadorea</taxon>
        <taxon>Rhabditida</taxon>
        <taxon>Tylenchina</taxon>
        <taxon>Panagrolaimomorpha</taxon>
        <taxon>Panagrolaimoidea</taxon>
        <taxon>Panagrolaimidae</taxon>
        <taxon>Panagrolaimus</taxon>
    </lineage>
</organism>
<dbReference type="WBParaSite" id="PSU_v2.g20285.t1">
    <property type="protein sequence ID" value="PSU_v2.g20285.t1"/>
    <property type="gene ID" value="PSU_v2.g20285"/>
</dbReference>
<keyword evidence="6 7" id="KW-0539">Nucleus</keyword>
<dbReference type="GO" id="GO:0000981">
    <property type="term" value="F:DNA-binding transcription factor activity, RNA polymerase II-specific"/>
    <property type="evidence" value="ECO:0007669"/>
    <property type="project" value="InterPro"/>
</dbReference>
<keyword evidence="4 7" id="KW-0238">DNA-binding</keyword>
<evidence type="ECO:0000256" key="5">
    <source>
        <dbReference type="ARBA" id="ARBA00023155"/>
    </source>
</evidence>
<dbReference type="Gene3D" id="1.10.10.60">
    <property type="entry name" value="Homeodomain-like"/>
    <property type="match status" value="1"/>
</dbReference>
<dbReference type="PANTHER" id="PTHR45882:SF3">
    <property type="entry name" value="PITUITARY HOMEOBOX HOMOLOG PTX1"/>
    <property type="match status" value="1"/>
</dbReference>
<feature type="domain" description="Homeobox" evidence="10">
    <location>
        <begin position="144"/>
        <end position="204"/>
    </location>
</feature>
<keyword evidence="3" id="KW-0217">Developmental protein</keyword>
<sequence>MDLNGDSTFGFNAAAHLIGALDTTVPTATAQGFYDSSQFHCSSFPSAYGSTGFAHLPTFHGHDTFGTLPPLSFTGSTFSSQQGTSSYLNDLNTLTSTQIIAPSATAPTITTNKKTAAEKKGNTKKNIKNEPSMKSANSMMLQNQKVRRQRTHFTSFQLTELESFFSRNKYPDMATREDLASRITLTEARVRVWFKNRRAKFRKREKPLLQNADMRSISAAAVAAATGTQALAAIFEENASVYQTSSWSTPYSTTIVPRQPATNTTATFQWNHQSNHPGNNNNLDITSTSPNSAATLPAPISVYSPLPASGSSTNSSLNRSPLHIGTKVTMDNNNVTHFTTPNLIPTSMQNAFNCTDYFSPYIHSPGSFASPIAFSQYNPYHSAL</sequence>
<keyword evidence="11" id="KW-1185">Reference proteome</keyword>
<evidence type="ECO:0000256" key="4">
    <source>
        <dbReference type="ARBA" id="ARBA00023125"/>
    </source>
</evidence>
<dbReference type="PROSITE" id="PS50071">
    <property type="entry name" value="HOMEOBOX_2"/>
    <property type="match status" value="1"/>
</dbReference>
<dbReference type="FunFam" id="1.10.10.60:FF:000679">
    <property type="entry name" value="Homeobox protein aristaless"/>
    <property type="match status" value="1"/>
</dbReference>
<dbReference type="InterPro" id="IPR001356">
    <property type="entry name" value="HD"/>
</dbReference>
<evidence type="ECO:0000256" key="1">
    <source>
        <dbReference type="ARBA" id="ARBA00004123"/>
    </source>
</evidence>
<evidence type="ECO:0000259" key="10">
    <source>
        <dbReference type="PROSITE" id="PS50071"/>
    </source>
</evidence>
<dbReference type="GO" id="GO:0000978">
    <property type="term" value="F:RNA polymerase II cis-regulatory region sequence-specific DNA binding"/>
    <property type="evidence" value="ECO:0007669"/>
    <property type="project" value="TreeGrafter"/>
</dbReference>
<reference evidence="12" key="1">
    <citation type="submission" date="2022-11" db="UniProtKB">
        <authorList>
            <consortium name="WormBaseParasite"/>
        </authorList>
    </citation>
    <scope>IDENTIFICATION</scope>
</reference>
<evidence type="ECO:0000256" key="3">
    <source>
        <dbReference type="ARBA" id="ARBA00022473"/>
    </source>
</evidence>
<evidence type="ECO:0000313" key="11">
    <source>
        <dbReference type="Proteomes" id="UP000887577"/>
    </source>
</evidence>
<name>A0A914YL66_9BILA</name>
<dbReference type="InterPro" id="IPR009057">
    <property type="entry name" value="Homeodomain-like_sf"/>
</dbReference>
<feature type="region of interest" description="Disordered" evidence="9">
    <location>
        <begin position="269"/>
        <end position="291"/>
    </location>
</feature>
<evidence type="ECO:0000256" key="6">
    <source>
        <dbReference type="ARBA" id="ARBA00023242"/>
    </source>
</evidence>
<evidence type="ECO:0000256" key="2">
    <source>
        <dbReference type="ARBA" id="ARBA00006503"/>
    </source>
</evidence>
<protein>
    <submittedName>
        <fullName evidence="12">Homeobox domain-containing protein</fullName>
    </submittedName>
</protein>
<keyword evidence="5 7" id="KW-0371">Homeobox</keyword>
<dbReference type="GO" id="GO:0005634">
    <property type="term" value="C:nucleus"/>
    <property type="evidence" value="ECO:0007669"/>
    <property type="project" value="UniProtKB-SubCell"/>
</dbReference>
<dbReference type="CDD" id="cd00086">
    <property type="entry name" value="homeodomain"/>
    <property type="match status" value="1"/>
</dbReference>
<feature type="compositionally biased region" description="Low complexity" evidence="9">
    <location>
        <begin position="271"/>
        <end position="282"/>
    </location>
</feature>
<dbReference type="AlphaFoldDB" id="A0A914YL66"/>
<evidence type="ECO:0000256" key="9">
    <source>
        <dbReference type="SAM" id="MobiDB-lite"/>
    </source>
</evidence>
<accession>A0A914YL66</accession>
<dbReference type="PROSITE" id="PS00027">
    <property type="entry name" value="HOMEOBOX_1"/>
    <property type="match status" value="1"/>
</dbReference>
<evidence type="ECO:0000256" key="7">
    <source>
        <dbReference type="PROSITE-ProRule" id="PRU00108"/>
    </source>
</evidence>
<evidence type="ECO:0000313" key="12">
    <source>
        <dbReference type="WBParaSite" id="PSU_v2.g20285.t1"/>
    </source>
</evidence>
<proteinExistence type="inferred from homology"/>
<comment type="subcellular location">
    <subcellularLocation>
        <location evidence="1 7 8">Nucleus</location>
    </subcellularLocation>
</comment>
<feature type="DNA-binding region" description="Homeobox" evidence="7">
    <location>
        <begin position="146"/>
        <end position="205"/>
    </location>
</feature>
<comment type="similarity">
    <text evidence="2">Belongs to the paired homeobox family. Bicoid subfamily.</text>
</comment>
<dbReference type="InterPro" id="IPR017970">
    <property type="entry name" value="Homeobox_CS"/>
</dbReference>
<dbReference type="PANTHER" id="PTHR45882">
    <property type="entry name" value="PITUITARY HOMEOBOX HOMOLOG PTX1"/>
    <property type="match status" value="1"/>
</dbReference>
<evidence type="ECO:0000256" key="8">
    <source>
        <dbReference type="RuleBase" id="RU000682"/>
    </source>
</evidence>
<dbReference type="GO" id="GO:0009653">
    <property type="term" value="P:anatomical structure morphogenesis"/>
    <property type="evidence" value="ECO:0007669"/>
    <property type="project" value="TreeGrafter"/>
</dbReference>
<dbReference type="Proteomes" id="UP000887577">
    <property type="component" value="Unplaced"/>
</dbReference>
<dbReference type="SUPFAM" id="SSF46689">
    <property type="entry name" value="Homeodomain-like"/>
    <property type="match status" value="1"/>
</dbReference>